<feature type="signal peptide" evidence="1">
    <location>
        <begin position="1"/>
        <end position="22"/>
    </location>
</feature>
<sequence>MKRFFSLVIPMALGLAACTQQAVVSPAVAAETAPATHPVSGLEVIPVSITSHGAKHVFRAEVAKTAREQAQGLMFRTEMGKDEGMIFPRPYAQPASFWMKNTVIPLDIIYIGADHKILNIANAKPYSLDPIPSDGPALAVLELNGGRAAELGIKPGDEVSW</sequence>
<dbReference type="OrthoDB" id="9808290at2"/>
<reference evidence="2 3" key="1">
    <citation type="submission" date="2019-12" db="EMBL/GenBank/DDBJ databases">
        <title>Genomic-based taxomic classification of the family Erythrobacteraceae.</title>
        <authorList>
            <person name="Xu L."/>
        </authorList>
    </citation>
    <scope>NUCLEOTIDE SEQUENCE [LARGE SCALE GENOMIC DNA]</scope>
    <source>
        <strain evidence="2 3">DSM 18604</strain>
    </source>
</reference>
<name>A0A845ABK8_9SPHN</name>
<protein>
    <submittedName>
        <fullName evidence="2">DUF192 domain-containing protein</fullName>
    </submittedName>
</protein>
<evidence type="ECO:0000313" key="3">
    <source>
        <dbReference type="Proteomes" id="UP000460561"/>
    </source>
</evidence>
<accession>A0A845ABK8</accession>
<feature type="chain" id="PRO_5032841635" evidence="1">
    <location>
        <begin position="23"/>
        <end position="161"/>
    </location>
</feature>
<keyword evidence="1" id="KW-0732">Signal</keyword>
<dbReference type="Gene3D" id="2.60.120.1140">
    <property type="entry name" value="Protein of unknown function DUF192"/>
    <property type="match status" value="1"/>
</dbReference>
<proteinExistence type="predicted"/>
<evidence type="ECO:0000313" key="2">
    <source>
        <dbReference type="EMBL" id="MXP26165.1"/>
    </source>
</evidence>
<dbReference type="Proteomes" id="UP000460561">
    <property type="component" value="Unassembled WGS sequence"/>
</dbReference>
<dbReference type="InterPro" id="IPR038695">
    <property type="entry name" value="Saro_0823-like_sf"/>
</dbReference>
<dbReference type="PANTHER" id="PTHR37953">
    <property type="entry name" value="UPF0127 PROTEIN MJ1496"/>
    <property type="match status" value="1"/>
</dbReference>
<dbReference type="PANTHER" id="PTHR37953:SF1">
    <property type="entry name" value="UPF0127 PROTEIN MJ1496"/>
    <property type="match status" value="1"/>
</dbReference>
<evidence type="ECO:0000256" key="1">
    <source>
        <dbReference type="SAM" id="SignalP"/>
    </source>
</evidence>
<dbReference type="PROSITE" id="PS51257">
    <property type="entry name" value="PROKAR_LIPOPROTEIN"/>
    <property type="match status" value="1"/>
</dbReference>
<dbReference type="InterPro" id="IPR003795">
    <property type="entry name" value="DUF192"/>
</dbReference>
<organism evidence="2 3">
    <name type="scientific">Altericroceibacterium indicum</name>
    <dbReference type="NCBI Taxonomy" id="374177"/>
    <lineage>
        <taxon>Bacteria</taxon>
        <taxon>Pseudomonadati</taxon>
        <taxon>Pseudomonadota</taxon>
        <taxon>Alphaproteobacteria</taxon>
        <taxon>Sphingomonadales</taxon>
        <taxon>Erythrobacteraceae</taxon>
        <taxon>Altericroceibacterium</taxon>
    </lineage>
</organism>
<dbReference type="EMBL" id="WTYQ01000003">
    <property type="protein sequence ID" value="MXP26165.1"/>
    <property type="molecule type" value="Genomic_DNA"/>
</dbReference>
<gene>
    <name evidence="2" type="ORF">GRI39_08965</name>
</gene>
<dbReference type="Pfam" id="PF02643">
    <property type="entry name" value="DUF192"/>
    <property type="match status" value="1"/>
</dbReference>
<dbReference type="AlphaFoldDB" id="A0A845ABK8"/>
<comment type="caution">
    <text evidence="2">The sequence shown here is derived from an EMBL/GenBank/DDBJ whole genome shotgun (WGS) entry which is preliminary data.</text>
</comment>
<keyword evidence="3" id="KW-1185">Reference proteome</keyword>